<evidence type="ECO:0000256" key="3">
    <source>
        <dbReference type="ARBA" id="ARBA00023163"/>
    </source>
</evidence>
<evidence type="ECO:0000256" key="1">
    <source>
        <dbReference type="ARBA" id="ARBA00023015"/>
    </source>
</evidence>
<evidence type="ECO:0000259" key="5">
    <source>
        <dbReference type="PROSITE" id="PS50987"/>
    </source>
</evidence>
<name>D2R8A0_PIRSD</name>
<dbReference type="SUPFAM" id="SSF46785">
    <property type="entry name" value="Winged helix' DNA-binding domain"/>
    <property type="match status" value="1"/>
</dbReference>
<dbReference type="GO" id="GO:0003677">
    <property type="term" value="F:DNA binding"/>
    <property type="evidence" value="ECO:0007669"/>
    <property type="project" value="UniProtKB-KW"/>
</dbReference>
<dbReference type="EMBL" id="CP001848">
    <property type="protein sequence ID" value="ADB15717.1"/>
    <property type="molecule type" value="Genomic_DNA"/>
</dbReference>
<evidence type="ECO:0000256" key="2">
    <source>
        <dbReference type="ARBA" id="ARBA00023125"/>
    </source>
</evidence>
<dbReference type="Pfam" id="PF01022">
    <property type="entry name" value="HTH_5"/>
    <property type="match status" value="1"/>
</dbReference>
<dbReference type="InterPro" id="IPR036390">
    <property type="entry name" value="WH_DNA-bd_sf"/>
</dbReference>
<dbReference type="PRINTS" id="PR00778">
    <property type="entry name" value="HTHARSR"/>
</dbReference>
<keyword evidence="7" id="KW-1185">Reference proteome</keyword>
<dbReference type="PROSITE" id="PS50987">
    <property type="entry name" value="HTH_ARSR_2"/>
    <property type="match status" value="1"/>
</dbReference>
<dbReference type="CDD" id="cd00090">
    <property type="entry name" value="HTH_ARSR"/>
    <property type="match status" value="1"/>
</dbReference>
<feature type="domain" description="HTH arsR-type" evidence="5">
    <location>
        <begin position="57"/>
        <end position="151"/>
    </location>
</feature>
<dbReference type="InterPro" id="IPR001845">
    <property type="entry name" value="HTH_ArsR_DNA-bd_dom"/>
</dbReference>
<reference evidence="6 7" key="1">
    <citation type="journal article" date="2009" name="Stand. Genomic Sci.">
        <title>Complete genome sequence of Pirellula staleyi type strain (ATCC 27377).</title>
        <authorList>
            <person name="Clum A."/>
            <person name="Tindall B.J."/>
            <person name="Sikorski J."/>
            <person name="Ivanova N."/>
            <person name="Mavrommatis K."/>
            <person name="Lucas S."/>
            <person name="Glavina del Rio T."/>
            <person name="Nolan M."/>
            <person name="Chen F."/>
            <person name="Tice H."/>
            <person name="Pitluck S."/>
            <person name="Cheng J.F."/>
            <person name="Chertkov O."/>
            <person name="Brettin T."/>
            <person name="Han C."/>
            <person name="Detter J.C."/>
            <person name="Kuske C."/>
            <person name="Bruce D."/>
            <person name="Goodwin L."/>
            <person name="Ovchinikova G."/>
            <person name="Pati A."/>
            <person name="Mikhailova N."/>
            <person name="Chen A."/>
            <person name="Palaniappan K."/>
            <person name="Land M."/>
            <person name="Hauser L."/>
            <person name="Chang Y.J."/>
            <person name="Jeffries C.D."/>
            <person name="Chain P."/>
            <person name="Rohde M."/>
            <person name="Goker M."/>
            <person name="Bristow J."/>
            <person name="Eisen J.A."/>
            <person name="Markowitz V."/>
            <person name="Hugenholtz P."/>
            <person name="Kyrpides N.C."/>
            <person name="Klenk H.P."/>
            <person name="Lapidus A."/>
        </authorList>
    </citation>
    <scope>NUCLEOTIDE SEQUENCE [LARGE SCALE GENOMIC DNA]</scope>
    <source>
        <strain evidence="7">ATCC 27377 / DSM 6068 / ICPB 4128</strain>
    </source>
</reference>
<accession>D2R8A0</accession>
<dbReference type="Proteomes" id="UP000001887">
    <property type="component" value="Chromosome"/>
</dbReference>
<dbReference type="SMART" id="SM00418">
    <property type="entry name" value="HTH_ARSR"/>
    <property type="match status" value="1"/>
</dbReference>
<dbReference type="PANTHER" id="PTHR43132:SF2">
    <property type="entry name" value="ARSENICAL RESISTANCE OPERON REPRESSOR ARSR-RELATED"/>
    <property type="match status" value="1"/>
</dbReference>
<evidence type="ECO:0000313" key="6">
    <source>
        <dbReference type="EMBL" id="ADB15717.1"/>
    </source>
</evidence>
<dbReference type="InterPro" id="IPR011991">
    <property type="entry name" value="ArsR-like_HTH"/>
</dbReference>
<dbReference type="KEGG" id="psl:Psta_1033"/>
<evidence type="ECO:0000256" key="4">
    <source>
        <dbReference type="SAM" id="MobiDB-lite"/>
    </source>
</evidence>
<keyword evidence="3" id="KW-0804">Transcription</keyword>
<proteinExistence type="predicted"/>
<dbReference type="NCBIfam" id="NF033788">
    <property type="entry name" value="HTH_metalloreg"/>
    <property type="match status" value="1"/>
</dbReference>
<dbReference type="eggNOG" id="COG0640">
    <property type="taxonomic scope" value="Bacteria"/>
</dbReference>
<feature type="region of interest" description="Disordered" evidence="4">
    <location>
        <begin position="1"/>
        <end position="23"/>
    </location>
</feature>
<gene>
    <name evidence="6" type="ordered locus">Psta_1033</name>
</gene>
<dbReference type="STRING" id="530564.Psta_1033"/>
<dbReference type="InterPro" id="IPR036388">
    <property type="entry name" value="WH-like_DNA-bd_sf"/>
</dbReference>
<dbReference type="InterPro" id="IPR051011">
    <property type="entry name" value="Metal_resp_trans_reg"/>
</dbReference>
<dbReference type="AlphaFoldDB" id="D2R8A0"/>
<keyword evidence="1" id="KW-0805">Transcription regulation</keyword>
<dbReference type="HOGENOM" id="CLU_1702630_0_0_0"/>
<evidence type="ECO:0000313" key="7">
    <source>
        <dbReference type="Proteomes" id="UP000001887"/>
    </source>
</evidence>
<organism evidence="6 7">
    <name type="scientific">Pirellula staleyi (strain ATCC 27377 / DSM 6068 / ICPB 4128)</name>
    <name type="common">Pirella staleyi</name>
    <dbReference type="NCBI Taxonomy" id="530564"/>
    <lineage>
        <taxon>Bacteria</taxon>
        <taxon>Pseudomonadati</taxon>
        <taxon>Planctomycetota</taxon>
        <taxon>Planctomycetia</taxon>
        <taxon>Pirellulales</taxon>
        <taxon>Pirellulaceae</taxon>
        <taxon>Pirellula</taxon>
    </lineage>
</organism>
<sequence length="154" mass="16595">MGGGELRGVERRQGGPMSTTAEMNDGRLAESLASTEALVPLCELDDHLPATASPRAVDKGALQRAAAIFRALGDPARLHLLALLAAGEQCVSQLATETGDSLPAISQRLKLLRSERLVSQRRDGKHIYYQLADQHVVQLIEAGIDHAVERNSYC</sequence>
<protein>
    <submittedName>
        <fullName evidence="6">Transcriptional regulator, ArsR family</fullName>
    </submittedName>
</protein>
<dbReference type="PANTHER" id="PTHR43132">
    <property type="entry name" value="ARSENICAL RESISTANCE OPERON REPRESSOR ARSR-RELATED"/>
    <property type="match status" value="1"/>
</dbReference>
<keyword evidence="2" id="KW-0238">DNA-binding</keyword>
<dbReference type="Gene3D" id="1.10.10.10">
    <property type="entry name" value="Winged helix-like DNA-binding domain superfamily/Winged helix DNA-binding domain"/>
    <property type="match status" value="1"/>
</dbReference>
<dbReference type="GO" id="GO:0003700">
    <property type="term" value="F:DNA-binding transcription factor activity"/>
    <property type="evidence" value="ECO:0007669"/>
    <property type="project" value="InterPro"/>
</dbReference>